<evidence type="ECO:0000256" key="1">
    <source>
        <dbReference type="SAM" id="SignalP"/>
    </source>
</evidence>
<feature type="signal peptide" evidence="1">
    <location>
        <begin position="1"/>
        <end position="17"/>
    </location>
</feature>
<feature type="chain" id="PRO_5036129078" description="Secreted protein" evidence="1">
    <location>
        <begin position="18"/>
        <end position="139"/>
    </location>
</feature>
<dbReference type="Proteomes" id="UP000499080">
    <property type="component" value="Unassembled WGS sequence"/>
</dbReference>
<keyword evidence="4" id="KW-1185">Reference proteome</keyword>
<evidence type="ECO:0000313" key="4">
    <source>
        <dbReference type="Proteomes" id="UP000499080"/>
    </source>
</evidence>
<evidence type="ECO:0000313" key="3">
    <source>
        <dbReference type="EMBL" id="GBM03219.1"/>
    </source>
</evidence>
<dbReference type="EMBL" id="BGPR01086388">
    <property type="protein sequence ID" value="GBM03219.1"/>
    <property type="molecule type" value="Genomic_DNA"/>
</dbReference>
<dbReference type="EMBL" id="BGPR01086381">
    <property type="protein sequence ID" value="GBM03205.1"/>
    <property type="molecule type" value="Genomic_DNA"/>
</dbReference>
<comment type="caution">
    <text evidence="3">The sequence shown here is derived from an EMBL/GenBank/DDBJ whole genome shotgun (WGS) entry which is preliminary data.</text>
</comment>
<proteinExistence type="predicted"/>
<keyword evidence="1" id="KW-0732">Signal</keyword>
<organism evidence="3 4">
    <name type="scientific">Araneus ventricosus</name>
    <name type="common">Orbweaver spider</name>
    <name type="synonym">Epeira ventricosa</name>
    <dbReference type="NCBI Taxonomy" id="182803"/>
    <lineage>
        <taxon>Eukaryota</taxon>
        <taxon>Metazoa</taxon>
        <taxon>Ecdysozoa</taxon>
        <taxon>Arthropoda</taxon>
        <taxon>Chelicerata</taxon>
        <taxon>Arachnida</taxon>
        <taxon>Araneae</taxon>
        <taxon>Araneomorphae</taxon>
        <taxon>Entelegynae</taxon>
        <taxon>Araneoidea</taxon>
        <taxon>Araneidae</taxon>
        <taxon>Araneus</taxon>
    </lineage>
</organism>
<accession>A0A4Y2CG89</accession>
<gene>
    <name evidence="3" type="ORF">AVEN_211758_1</name>
    <name evidence="2" type="ORF">AVEN_79331_1</name>
</gene>
<evidence type="ECO:0008006" key="5">
    <source>
        <dbReference type="Google" id="ProtNLM"/>
    </source>
</evidence>
<dbReference type="AlphaFoldDB" id="A0A4Y2CG89"/>
<sequence length="139" mass="15828">MSSTIILLGAFLSIIASEKCDSGNYEEQRLIVGCFSCLWRGNYSRLTGLSAIKASSLGCGLLEYESALKRDWEFLEAKTRCQKCTHCPRCPRRMNGQRRQNSSCRAVDDRWNDQWSSAMITLLFQRRVLLAVSGRVFHP</sequence>
<protein>
    <recommendedName>
        <fullName evidence="5">Secreted protein</fullName>
    </recommendedName>
</protein>
<name>A0A4Y2CG89_ARAVE</name>
<reference evidence="3 4" key="1">
    <citation type="journal article" date="2019" name="Sci. Rep.">
        <title>Orb-weaving spider Araneus ventricosus genome elucidates the spidroin gene catalogue.</title>
        <authorList>
            <person name="Kono N."/>
            <person name="Nakamura H."/>
            <person name="Ohtoshi R."/>
            <person name="Moran D.A.P."/>
            <person name="Shinohara A."/>
            <person name="Yoshida Y."/>
            <person name="Fujiwara M."/>
            <person name="Mori M."/>
            <person name="Tomita M."/>
            <person name="Arakawa K."/>
        </authorList>
    </citation>
    <scope>NUCLEOTIDE SEQUENCE [LARGE SCALE GENOMIC DNA]</scope>
</reference>
<evidence type="ECO:0000313" key="2">
    <source>
        <dbReference type="EMBL" id="GBM03205.1"/>
    </source>
</evidence>